<evidence type="ECO:0000313" key="2">
    <source>
        <dbReference type="EMBL" id="NJC74193.1"/>
    </source>
</evidence>
<dbReference type="NCBIfam" id="TIGR02532">
    <property type="entry name" value="IV_pilin_GFxxxE"/>
    <property type="match status" value="1"/>
</dbReference>
<keyword evidence="1" id="KW-0812">Transmembrane</keyword>
<comment type="caution">
    <text evidence="2">The sequence shown here is derived from an EMBL/GenBank/DDBJ whole genome shotgun (WGS) entry which is preliminary data.</text>
</comment>
<sequence>MNRRGTGRRRIQRVRAGGEAGVTLLEIVVAMSIMSLVMAAFTTGVVAMYRAANRTEAIATAESQITIAFERLDKEIRYASAISKPDRVGSSYVVEYLTTTGVGRCGELRLDPSGNLRLRAWDQGATPPAWTTAPVLASNLRTDKQPFQPADNANFQRLEVTLDAAGGSGAARSTAHTDVTFTALNSQPAARPEDKLVCQEGRTSP</sequence>
<keyword evidence="1" id="KW-1133">Transmembrane helix</keyword>
<feature type="transmembrane region" description="Helical" evidence="1">
    <location>
        <begin position="21"/>
        <end position="49"/>
    </location>
</feature>
<dbReference type="EMBL" id="JAATVY010000049">
    <property type="protein sequence ID" value="NJC74193.1"/>
    <property type="molecule type" value="Genomic_DNA"/>
</dbReference>
<protein>
    <submittedName>
        <fullName evidence="2">Type II secretion system protein</fullName>
    </submittedName>
</protein>
<dbReference type="PROSITE" id="PS00409">
    <property type="entry name" value="PROKAR_NTER_METHYL"/>
    <property type="match status" value="1"/>
</dbReference>
<accession>A0ABX0Y834</accession>
<evidence type="ECO:0000256" key="1">
    <source>
        <dbReference type="SAM" id="Phobius"/>
    </source>
</evidence>
<name>A0ABX0Y834_9ACTN</name>
<dbReference type="Pfam" id="PF07963">
    <property type="entry name" value="N_methyl"/>
    <property type="match status" value="1"/>
</dbReference>
<organism evidence="2 3">
    <name type="scientific">Planosporangium thailandense</name>
    <dbReference type="NCBI Taxonomy" id="765197"/>
    <lineage>
        <taxon>Bacteria</taxon>
        <taxon>Bacillati</taxon>
        <taxon>Actinomycetota</taxon>
        <taxon>Actinomycetes</taxon>
        <taxon>Micromonosporales</taxon>
        <taxon>Micromonosporaceae</taxon>
        <taxon>Planosporangium</taxon>
    </lineage>
</organism>
<proteinExistence type="predicted"/>
<dbReference type="InterPro" id="IPR012902">
    <property type="entry name" value="N_methyl_site"/>
</dbReference>
<keyword evidence="1" id="KW-0472">Membrane</keyword>
<reference evidence="2 3" key="1">
    <citation type="submission" date="2020-03" db="EMBL/GenBank/DDBJ databases">
        <title>WGS of the type strain of Planosporangium spp.</title>
        <authorList>
            <person name="Thawai C."/>
        </authorList>
    </citation>
    <scope>NUCLEOTIDE SEQUENCE [LARGE SCALE GENOMIC DNA]</scope>
    <source>
        <strain evidence="2 3">TBRC 5610</strain>
    </source>
</reference>
<dbReference type="Proteomes" id="UP000722989">
    <property type="component" value="Unassembled WGS sequence"/>
</dbReference>
<keyword evidence="3" id="KW-1185">Reference proteome</keyword>
<evidence type="ECO:0000313" key="3">
    <source>
        <dbReference type="Proteomes" id="UP000722989"/>
    </source>
</evidence>
<dbReference type="RefSeq" id="WP_167929097.1">
    <property type="nucleotide sequence ID" value="NZ_JAATVY010000049.1"/>
</dbReference>
<gene>
    <name evidence="2" type="ORF">HC031_31430</name>
</gene>